<dbReference type="Gene3D" id="1.10.150.130">
    <property type="match status" value="1"/>
</dbReference>
<dbReference type="GO" id="GO:0003677">
    <property type="term" value="F:DNA binding"/>
    <property type="evidence" value="ECO:0007669"/>
    <property type="project" value="UniProtKB-UniRule"/>
</dbReference>
<dbReference type="OrthoDB" id="7064909at2"/>
<dbReference type="EMBL" id="MUBK01000030">
    <property type="protein sequence ID" value="OTA18579.1"/>
    <property type="molecule type" value="Genomic_DNA"/>
</dbReference>
<name>A0A1Y2SIR0_9GAMM</name>
<evidence type="ECO:0000256" key="2">
    <source>
        <dbReference type="ARBA" id="ARBA00023125"/>
    </source>
</evidence>
<dbReference type="InterPro" id="IPR011010">
    <property type="entry name" value="DNA_brk_join_enz"/>
</dbReference>
<protein>
    <submittedName>
        <fullName evidence="5">Recombinase XerD</fullName>
    </submittedName>
</protein>
<dbReference type="Proteomes" id="UP000194204">
    <property type="component" value="Unassembled WGS sequence"/>
</dbReference>
<evidence type="ECO:0000313" key="5">
    <source>
        <dbReference type="EMBL" id="OTA18579.1"/>
    </source>
</evidence>
<dbReference type="PROSITE" id="PS51900">
    <property type="entry name" value="CB"/>
    <property type="match status" value="1"/>
</dbReference>
<accession>A0A1Y2SIR0</accession>
<proteinExistence type="predicted"/>
<keyword evidence="1" id="KW-0229">DNA integration</keyword>
<feature type="domain" description="Core-binding (CB)" evidence="4">
    <location>
        <begin position="8"/>
        <end position="89"/>
    </location>
</feature>
<reference evidence="5 6" key="1">
    <citation type="submission" date="2017-01" db="EMBL/GenBank/DDBJ databases">
        <title>Deconstructing symbiosis and pathogenesis requirements using a combined genomic-metabolomic approach.</title>
        <authorList>
            <person name="Tobias N.J."/>
            <person name="Wolff H."/>
            <person name="Djahanschiri B."/>
            <person name="Ebersberger I."/>
            <person name="Bode H.B."/>
        </authorList>
    </citation>
    <scope>NUCLEOTIDE SEQUENCE [LARGE SCALE GENOMIC DNA]</scope>
    <source>
        <strain evidence="5 6">DSM 4764</strain>
    </source>
</reference>
<dbReference type="GO" id="GO:0015074">
    <property type="term" value="P:DNA integration"/>
    <property type="evidence" value="ECO:0007669"/>
    <property type="project" value="UniProtKB-KW"/>
</dbReference>
<dbReference type="InterPro" id="IPR044068">
    <property type="entry name" value="CB"/>
</dbReference>
<sequence>MLHTAEKISWDELLDEYFFSRMPLPSTECSYRRMTQVFIRFIGEMVLPENVTHRDVLRWRRHLLREKKQSSHTWNNKVTCLRAIFNFGMKRKLLPYTQNPFDNTVVKDGLVKKEQKTGMCKNQPLHLPGTNLNSSYIELRVEGSQNCTISSSGTFTLIDIRIND</sequence>
<evidence type="ECO:0000256" key="1">
    <source>
        <dbReference type="ARBA" id="ARBA00022908"/>
    </source>
</evidence>
<evidence type="ECO:0000259" key="4">
    <source>
        <dbReference type="PROSITE" id="PS51900"/>
    </source>
</evidence>
<dbReference type="SUPFAM" id="SSF56349">
    <property type="entry name" value="DNA breaking-rejoining enzymes"/>
    <property type="match status" value="1"/>
</dbReference>
<keyword evidence="6" id="KW-1185">Reference proteome</keyword>
<evidence type="ECO:0000313" key="6">
    <source>
        <dbReference type="Proteomes" id="UP000194204"/>
    </source>
</evidence>
<gene>
    <name evidence="5" type="ORF">Xbed_03114</name>
</gene>
<dbReference type="AlphaFoldDB" id="A0A1Y2SIR0"/>
<keyword evidence="2 3" id="KW-0238">DNA-binding</keyword>
<dbReference type="InterPro" id="IPR010998">
    <property type="entry name" value="Integrase_recombinase_N"/>
</dbReference>
<comment type="caution">
    <text evidence="5">The sequence shown here is derived from an EMBL/GenBank/DDBJ whole genome shotgun (WGS) entry which is preliminary data.</text>
</comment>
<evidence type="ECO:0000256" key="3">
    <source>
        <dbReference type="PROSITE-ProRule" id="PRU01248"/>
    </source>
</evidence>
<organism evidence="5 6">
    <name type="scientific">Xenorhabdus beddingii</name>
    <dbReference type="NCBI Taxonomy" id="40578"/>
    <lineage>
        <taxon>Bacteria</taxon>
        <taxon>Pseudomonadati</taxon>
        <taxon>Pseudomonadota</taxon>
        <taxon>Gammaproteobacteria</taxon>
        <taxon>Enterobacterales</taxon>
        <taxon>Morganellaceae</taxon>
        <taxon>Xenorhabdus</taxon>
    </lineage>
</organism>